<dbReference type="PANTHER" id="PTHR45632:SF14">
    <property type="entry name" value="KELCH-LIKE PROTEIN 33"/>
    <property type="match status" value="1"/>
</dbReference>
<dbReference type="AlphaFoldDB" id="A0ABD0WG51"/>
<dbReference type="SMART" id="SM00612">
    <property type="entry name" value="Kelch"/>
    <property type="match status" value="5"/>
</dbReference>
<protein>
    <recommendedName>
        <fullName evidence="3">BTB domain-containing protein</fullName>
    </recommendedName>
</protein>
<dbReference type="Pfam" id="PF21536">
    <property type="entry name" value="BTB_KLHL33"/>
    <property type="match status" value="1"/>
</dbReference>
<feature type="domain" description="BTB" evidence="3">
    <location>
        <begin position="270"/>
        <end position="337"/>
    </location>
</feature>
<dbReference type="Gene3D" id="1.25.40.420">
    <property type="match status" value="1"/>
</dbReference>
<dbReference type="SUPFAM" id="SSF54695">
    <property type="entry name" value="POZ domain"/>
    <property type="match status" value="2"/>
</dbReference>
<gene>
    <name evidence="4" type="ORF">UPYG_G00237090</name>
</gene>
<dbReference type="SUPFAM" id="SSF117281">
    <property type="entry name" value="Kelch motif"/>
    <property type="match status" value="1"/>
</dbReference>
<dbReference type="InterPro" id="IPR011705">
    <property type="entry name" value="BACK"/>
</dbReference>
<dbReference type="SMART" id="SM00875">
    <property type="entry name" value="BACK"/>
    <property type="match status" value="1"/>
</dbReference>
<dbReference type="InterPro" id="IPR000210">
    <property type="entry name" value="BTB/POZ_dom"/>
</dbReference>
<dbReference type="Gene3D" id="2.120.10.80">
    <property type="entry name" value="Kelch-type beta propeller"/>
    <property type="match status" value="2"/>
</dbReference>
<dbReference type="InterPro" id="IPR006652">
    <property type="entry name" value="Kelch_1"/>
</dbReference>
<dbReference type="Pfam" id="PF00651">
    <property type="entry name" value="BTB"/>
    <property type="match status" value="1"/>
</dbReference>
<evidence type="ECO:0000259" key="3">
    <source>
        <dbReference type="PROSITE" id="PS50097"/>
    </source>
</evidence>
<evidence type="ECO:0000256" key="1">
    <source>
        <dbReference type="ARBA" id="ARBA00022441"/>
    </source>
</evidence>
<dbReference type="PANTHER" id="PTHR45632">
    <property type="entry name" value="LD33804P"/>
    <property type="match status" value="1"/>
</dbReference>
<sequence>MACALPGFRSSSSREILIWGDEHNFEAGQEGEENAGESTENNFGAHFNRDKHNGYRNLLNSEGDLGSETCEGHPQQVKKVIDDCEYIGAQTVEIEDTDSVKVYSKDFYARGIFQALGQLRESSLLIDLTLHTENGQHLHGHSTVLSAVSSLVHQKLPKWEKKMERRDAEMKKQTEISISLGPEVGRVGLAAVLDFAYTGAIAALNTDTLAQIKAAATTLGVPRVLELCLEEEEKMRKGAEDKAEEKVTADEQMILSLHSIRQLWNERVGCDVELEAGGTSFHVHRVLLAASSDYFRGMFTSGMKESQQSTVILPFLKPSELEALIGCSYTGSIHLNWGRVFEITSTALQLQFHVSLSLCLDFLEQEMDEHSCLDVASFAEAYGMKELLEMTNDFVLRKFQNVAVTPKFQDLPAKKLRKYLKSSSLSASSELVLFKAIVDWIEACPSNRLKFTKELMKSVHFPLMTYNEFKEVKTSKLWTHFNTRCTYQSIMEDFHSYCAVPRTLCRVYMPKDSLVLVGGDQLSADFSRQNPSLELWFGNSLRNYIGVVKNVEWRLLTEMPKPPRLSHEVAVLAKKLYLIGGQCYSGRLNVLKSVYRYDLLLNSWERLADMQEKRCNFSIVVLKGMIYAIGGDTDPGTNLSSVEGYCPNKDSWSFAQPLDVTLSCHAATMLDGKLFISGGYHCRYQCLTSMLMYHPDREPTYLAGMSQPRAYHCMEALNGHLYVAGGVTIDENMTCIDQLTCEVYSIVSDSWSTFTTLHIPHVGAASVVLEEKLYVLGGYSKDNYREIRLVHRYDPTQQLWENMGMMPGPNTDIRACLLHLPDHLRK</sequence>
<feature type="domain" description="BTB" evidence="3">
    <location>
        <begin position="126"/>
        <end position="205"/>
    </location>
</feature>
<name>A0ABD0WG51_UMBPY</name>
<accession>A0ABD0WG51</accession>
<dbReference type="Pfam" id="PF07707">
    <property type="entry name" value="BACK"/>
    <property type="match status" value="1"/>
</dbReference>
<evidence type="ECO:0000313" key="4">
    <source>
        <dbReference type="EMBL" id="KAL0970096.1"/>
    </source>
</evidence>
<dbReference type="InterPro" id="IPR011333">
    <property type="entry name" value="SKP1/BTB/POZ_sf"/>
</dbReference>
<keyword evidence="2" id="KW-0677">Repeat</keyword>
<evidence type="ECO:0000256" key="2">
    <source>
        <dbReference type="ARBA" id="ARBA00022737"/>
    </source>
</evidence>
<dbReference type="InterPro" id="IPR015915">
    <property type="entry name" value="Kelch-typ_b-propeller"/>
</dbReference>
<dbReference type="PROSITE" id="PS50097">
    <property type="entry name" value="BTB"/>
    <property type="match status" value="2"/>
</dbReference>
<dbReference type="InterPro" id="IPR056737">
    <property type="entry name" value="Beta-prop_ATRN-MKLN-like"/>
</dbReference>
<comment type="caution">
    <text evidence="4">The sequence shown here is derived from an EMBL/GenBank/DDBJ whole genome shotgun (WGS) entry which is preliminary data.</text>
</comment>
<organism evidence="4 5">
    <name type="scientific">Umbra pygmaea</name>
    <name type="common">Eastern mudminnow</name>
    <dbReference type="NCBI Taxonomy" id="75934"/>
    <lineage>
        <taxon>Eukaryota</taxon>
        <taxon>Metazoa</taxon>
        <taxon>Chordata</taxon>
        <taxon>Craniata</taxon>
        <taxon>Vertebrata</taxon>
        <taxon>Euteleostomi</taxon>
        <taxon>Actinopterygii</taxon>
        <taxon>Neopterygii</taxon>
        <taxon>Teleostei</taxon>
        <taxon>Protacanthopterygii</taxon>
        <taxon>Esociformes</taxon>
        <taxon>Umbridae</taxon>
        <taxon>Umbra</taxon>
    </lineage>
</organism>
<dbReference type="Pfam" id="PF24981">
    <property type="entry name" value="Beta-prop_ATRN-LZTR1"/>
    <property type="match status" value="1"/>
</dbReference>
<dbReference type="Proteomes" id="UP001557470">
    <property type="component" value="Unassembled WGS sequence"/>
</dbReference>
<keyword evidence="5" id="KW-1185">Reference proteome</keyword>
<dbReference type="Gene3D" id="3.30.710.10">
    <property type="entry name" value="Potassium Channel Kv1.1, Chain A"/>
    <property type="match status" value="2"/>
</dbReference>
<keyword evidence="1" id="KW-0880">Kelch repeat</keyword>
<dbReference type="EMBL" id="JAGEUA010000007">
    <property type="protein sequence ID" value="KAL0970096.1"/>
    <property type="molecule type" value="Genomic_DNA"/>
</dbReference>
<evidence type="ECO:0000313" key="5">
    <source>
        <dbReference type="Proteomes" id="UP001557470"/>
    </source>
</evidence>
<reference evidence="4 5" key="1">
    <citation type="submission" date="2024-06" db="EMBL/GenBank/DDBJ databases">
        <authorList>
            <person name="Pan Q."/>
            <person name="Wen M."/>
            <person name="Jouanno E."/>
            <person name="Zahm M."/>
            <person name="Klopp C."/>
            <person name="Cabau C."/>
            <person name="Louis A."/>
            <person name="Berthelot C."/>
            <person name="Parey E."/>
            <person name="Roest Crollius H."/>
            <person name="Montfort J."/>
            <person name="Robinson-Rechavi M."/>
            <person name="Bouchez O."/>
            <person name="Lampietro C."/>
            <person name="Lopez Roques C."/>
            <person name="Donnadieu C."/>
            <person name="Postlethwait J."/>
            <person name="Bobe J."/>
            <person name="Verreycken H."/>
            <person name="Guiguen Y."/>
        </authorList>
    </citation>
    <scope>NUCLEOTIDE SEQUENCE [LARGE SCALE GENOMIC DNA]</scope>
    <source>
        <strain evidence="4">Up_M1</strain>
        <tissue evidence="4">Testis</tissue>
    </source>
</reference>
<proteinExistence type="predicted"/>
<dbReference type="SMART" id="SM00225">
    <property type="entry name" value="BTB"/>
    <property type="match status" value="2"/>
</dbReference>